<evidence type="ECO:0000259" key="11">
    <source>
        <dbReference type="Pfam" id="PF18127"/>
    </source>
</evidence>
<dbReference type="InterPro" id="IPR041529">
    <property type="entry name" value="DUF5598"/>
</dbReference>
<gene>
    <name evidence="12" type="ORF">LPJ64_003911</name>
</gene>
<evidence type="ECO:0000256" key="4">
    <source>
        <dbReference type="ARBA" id="ARBA00022679"/>
    </source>
</evidence>
<dbReference type="EC" id="2.4.2.12" evidence="6"/>
<evidence type="ECO:0000256" key="9">
    <source>
        <dbReference type="PIRSR" id="PIRSR005943-1"/>
    </source>
</evidence>
<name>A0A9W7XJB3_9FUNG</name>
<feature type="domain" description="Nicotinamide phosphoribosyltransferase N-terminal" evidence="11">
    <location>
        <begin position="11"/>
        <end position="110"/>
    </location>
</feature>
<reference evidence="12" key="1">
    <citation type="submission" date="2022-07" db="EMBL/GenBank/DDBJ databases">
        <title>Phylogenomic reconstructions and comparative analyses of Kickxellomycotina fungi.</title>
        <authorList>
            <person name="Reynolds N.K."/>
            <person name="Stajich J.E."/>
            <person name="Barry K."/>
            <person name="Grigoriev I.V."/>
            <person name="Crous P."/>
            <person name="Smith M.E."/>
        </authorList>
    </citation>
    <scope>NUCLEOTIDE SEQUENCE</scope>
    <source>
        <strain evidence="12">NBRC 105413</strain>
    </source>
</reference>
<proteinExistence type="inferred from homology"/>
<feature type="binding site" evidence="9">
    <location>
        <position position="191"/>
    </location>
    <ligand>
        <name>diphosphate</name>
        <dbReference type="ChEBI" id="CHEBI:33019"/>
    </ligand>
</feature>
<feature type="binding site" evidence="9">
    <location>
        <position position="241"/>
    </location>
    <ligand>
        <name>diphosphate</name>
        <dbReference type="ChEBI" id="CHEBI:33019"/>
    </ligand>
</feature>
<dbReference type="SUPFAM" id="SSF51690">
    <property type="entry name" value="Nicotinate/Quinolinate PRTase C-terminal domain-like"/>
    <property type="match status" value="1"/>
</dbReference>
<evidence type="ECO:0000256" key="5">
    <source>
        <dbReference type="ARBA" id="ARBA00035007"/>
    </source>
</evidence>
<dbReference type="InterPro" id="IPR013785">
    <property type="entry name" value="Aldolase_TIM"/>
</dbReference>
<keyword evidence="13" id="KW-1185">Reference proteome</keyword>
<accession>A0A9W7XJB3</accession>
<dbReference type="SUPFAM" id="SSF54675">
    <property type="entry name" value="Nicotinate/Quinolinate PRTase N-terminal domain-like"/>
    <property type="match status" value="1"/>
</dbReference>
<dbReference type="PANTHER" id="PTHR43816">
    <property type="entry name" value="NICOTINAMIDE PHOSPHORIBOSYLTRANSFERASE"/>
    <property type="match status" value="1"/>
</dbReference>
<keyword evidence="4" id="KW-0808">Transferase</keyword>
<evidence type="ECO:0000256" key="1">
    <source>
        <dbReference type="ARBA" id="ARBA00010897"/>
    </source>
</evidence>
<dbReference type="PANTHER" id="PTHR43816:SF1">
    <property type="entry name" value="NICOTINAMIDE PHOSPHORIBOSYLTRANSFERASE"/>
    <property type="match status" value="1"/>
</dbReference>
<dbReference type="InterPro" id="IPR041525">
    <property type="entry name" value="N/Namide_PRibTrfase"/>
</dbReference>
<comment type="caution">
    <text evidence="12">The sequence shown here is derived from an EMBL/GenBank/DDBJ whole genome shotgun (WGS) entry which is preliminary data.</text>
</comment>
<dbReference type="Pfam" id="PF18127">
    <property type="entry name" value="NAMPT_N"/>
    <property type="match status" value="1"/>
</dbReference>
<comment type="pathway">
    <text evidence="5">Cofactor biosynthesis; NAD(+) biosynthesis; nicotinamide D-ribonucleotide from 5-phospho-alpha-D-ribose 1-diphosphate and nicotinamide: step 1/1.</text>
</comment>
<comment type="similarity">
    <text evidence="1">Belongs to the NAPRTase family.</text>
</comment>
<dbReference type="EMBL" id="JANBOH010000167">
    <property type="protein sequence ID" value="KAJ1644420.1"/>
    <property type="molecule type" value="Genomic_DNA"/>
</dbReference>
<evidence type="ECO:0000256" key="3">
    <source>
        <dbReference type="ARBA" id="ARBA00022676"/>
    </source>
</evidence>
<dbReference type="Pfam" id="PF04095">
    <property type="entry name" value="NAPRTase"/>
    <property type="match status" value="1"/>
</dbReference>
<dbReference type="Proteomes" id="UP001145021">
    <property type="component" value="Unassembled WGS sequence"/>
</dbReference>
<dbReference type="GO" id="GO:0009435">
    <property type="term" value="P:NAD+ biosynthetic process"/>
    <property type="evidence" value="ECO:0007669"/>
    <property type="project" value="InterPro"/>
</dbReference>
<protein>
    <recommendedName>
        <fullName evidence="7">Nicotinamide phosphoribosyltransferase</fullName>
        <ecNumber evidence="6">2.4.2.12</ecNumber>
    </recommendedName>
</protein>
<evidence type="ECO:0000256" key="2">
    <source>
        <dbReference type="ARBA" id="ARBA00022642"/>
    </source>
</evidence>
<feature type="domain" description="Nicotinate/nicotinamide phosphoribosyltransferase" evidence="10">
    <location>
        <begin position="184"/>
        <end position="418"/>
    </location>
</feature>
<keyword evidence="2" id="KW-0662">Pyridine nucleotide biosynthesis</keyword>
<evidence type="ECO:0000256" key="6">
    <source>
        <dbReference type="ARBA" id="ARBA00035024"/>
    </source>
</evidence>
<dbReference type="InterPro" id="IPR036068">
    <property type="entry name" value="Nicotinate_pribotase-like_C"/>
</dbReference>
<dbReference type="Gene3D" id="3.20.20.70">
    <property type="entry name" value="Aldolase class I"/>
    <property type="match status" value="1"/>
</dbReference>
<evidence type="ECO:0000259" key="10">
    <source>
        <dbReference type="Pfam" id="PF04095"/>
    </source>
</evidence>
<evidence type="ECO:0000313" key="13">
    <source>
        <dbReference type="Proteomes" id="UP001145021"/>
    </source>
</evidence>
<feature type="binding site" evidence="9">
    <location>
        <begin position="300"/>
        <end position="302"/>
    </location>
    <ligand>
        <name>beta-nicotinamide D-ribonucleotide</name>
        <dbReference type="ChEBI" id="CHEBI:14649"/>
    </ligand>
</feature>
<dbReference type="InterPro" id="IPR016471">
    <property type="entry name" value="Nicotinamide_PRibTrfase"/>
</dbReference>
<evidence type="ECO:0000256" key="8">
    <source>
        <dbReference type="ARBA" id="ARBA00047835"/>
    </source>
</evidence>
<organism evidence="12 13">
    <name type="scientific">Coemansia asiatica</name>
    <dbReference type="NCBI Taxonomy" id="1052880"/>
    <lineage>
        <taxon>Eukaryota</taxon>
        <taxon>Fungi</taxon>
        <taxon>Fungi incertae sedis</taxon>
        <taxon>Zoopagomycota</taxon>
        <taxon>Kickxellomycotina</taxon>
        <taxon>Kickxellomycetes</taxon>
        <taxon>Kickxellales</taxon>
        <taxon>Kickxellaceae</taxon>
        <taxon>Coemansia</taxon>
    </lineage>
</organism>
<dbReference type="PIRSF" id="PIRSF005943">
    <property type="entry name" value="NMPRT"/>
    <property type="match status" value="1"/>
</dbReference>
<feature type="binding site" evidence="9">
    <location>
        <position position="214"/>
    </location>
    <ligand>
        <name>beta-nicotinamide D-ribonucleotide</name>
        <dbReference type="ChEBI" id="CHEBI:14649"/>
    </ligand>
</feature>
<sequence length="511" mass="56105">MSGPFGLPMPLLTDSYKASHFALYPDAQRAVAYAEFRHSYEKDADDERIVFYGIRYVIEHYVCRQWTVRDVEIAEAFFSTHNAGFTAFPFPKTLFLKFIAENNGYFPVRIEALPEGSVVYPHTPVLQIVAENEYSPLVTYLETVLLMSWYPSTVATLARRAHTAIAQAYDKSVDSDMMWTLNSRMHDFGFRACTCVEQSMLGGAAHLLSFEGTDTLSAAFFVQHQLNAGRPVATSIPATEHSVMTAFASERQAMEKLLRTFGDGVVACVMDSYDYARALAEVLPAVEQLKLDRGGFLVIRPDSGDLVEVVLQGLRAADSVFGSDINSKGYRVLRGASVIQGDGVTPATLQQIYDATLAAGYAAQNVAIGMGGALLQKLNRDTMSMAIKLSSITYSDGSTRDIMKFPRAGSSKVSLPGEFAVCADPEQAGVPVAFRTKDAPPASENQLKVVYDHGPIAGLTWDCFDNVRRRLNDQWSRFPRHANAVSSSLLAHQQAVHKAQAKHVYEGGAFS</sequence>
<feature type="binding site" evidence="9">
    <location>
        <position position="372"/>
    </location>
    <ligand>
        <name>beta-nicotinamide D-ribonucleotide</name>
        <dbReference type="ChEBI" id="CHEBI:14649"/>
    </ligand>
</feature>
<evidence type="ECO:0000313" key="12">
    <source>
        <dbReference type="EMBL" id="KAJ1644420.1"/>
    </source>
</evidence>
<feature type="binding site" evidence="9">
    <location>
        <position position="300"/>
    </location>
    <ligand>
        <name>diphosphate</name>
        <dbReference type="ChEBI" id="CHEBI:33019"/>
    </ligand>
</feature>
<feature type="binding site" evidence="9">
    <location>
        <begin position="341"/>
        <end position="342"/>
    </location>
    <ligand>
        <name>beta-nicotinamide D-ribonucleotide</name>
        <dbReference type="ChEBI" id="CHEBI:14649"/>
    </ligand>
</feature>
<evidence type="ECO:0000256" key="7">
    <source>
        <dbReference type="ARBA" id="ARBA00035036"/>
    </source>
</evidence>
<dbReference type="GO" id="GO:0047280">
    <property type="term" value="F:nicotinamide phosphoribosyltransferase activity"/>
    <property type="evidence" value="ECO:0007669"/>
    <property type="project" value="UniProtKB-EC"/>
</dbReference>
<keyword evidence="3" id="KW-0328">Glycosyltransferase</keyword>
<feature type="binding site" evidence="9">
    <location>
        <position position="380"/>
    </location>
    <ligand>
        <name>beta-nicotinamide D-ribonucleotide</name>
        <dbReference type="ChEBI" id="CHEBI:14649"/>
    </ligand>
</feature>
<comment type="catalytic activity">
    <reaction evidence="8">
        <text>beta-nicotinamide D-ribonucleotide + diphosphate = 5-phospho-alpha-D-ribose 1-diphosphate + nicotinamide + H(+)</text>
        <dbReference type="Rhea" id="RHEA:16149"/>
        <dbReference type="ChEBI" id="CHEBI:14649"/>
        <dbReference type="ChEBI" id="CHEBI:15378"/>
        <dbReference type="ChEBI" id="CHEBI:17154"/>
        <dbReference type="ChEBI" id="CHEBI:33019"/>
        <dbReference type="ChEBI" id="CHEBI:58017"/>
        <dbReference type="EC" id="2.4.2.12"/>
    </reaction>
    <physiologicalReaction direction="right-to-left" evidence="8">
        <dbReference type="Rhea" id="RHEA:16151"/>
    </physiologicalReaction>
</comment>
<dbReference type="AlphaFoldDB" id="A0A9W7XJB3"/>